<sequence length="228" mass="24388">MKKGNRILGAGGGDAGPPPDPPGTPVSQHFAPIRNTVEEVDGQPPLLDDAVAALTALSNEMQTVAASPDPQAALLARGGLPQLTGAIANEADGLPDPIDDWIAGIAGDTISVTREAVIAQLNARWRADVMPFCVSATSGRYPFDQSSQIDVNTLDFSRLFGRGGLIDAYIDSHLLAYVDTTVRPWQWRSDFGLDASLLQPFENARSMRDALFPGARVRSWLSTLNPRI</sequence>
<dbReference type="Proteomes" id="UP001596353">
    <property type="component" value="Unassembled WGS sequence"/>
</dbReference>
<protein>
    <submittedName>
        <fullName evidence="2">Uncharacterized protein</fullName>
    </submittedName>
</protein>
<comment type="caution">
    <text evidence="2">The sequence shown here is derived from an EMBL/GenBank/DDBJ whole genome shotgun (WGS) entry which is preliminary data.</text>
</comment>
<proteinExistence type="predicted"/>
<feature type="region of interest" description="Disordered" evidence="1">
    <location>
        <begin position="1"/>
        <end position="29"/>
    </location>
</feature>
<dbReference type="PANTHER" id="PTHR36153">
    <property type="entry name" value="INNER MEMBRANE PROTEIN-RELATED"/>
    <property type="match status" value="1"/>
</dbReference>
<evidence type="ECO:0000313" key="2">
    <source>
        <dbReference type="EMBL" id="MFC6762353.1"/>
    </source>
</evidence>
<evidence type="ECO:0000313" key="3">
    <source>
        <dbReference type="Proteomes" id="UP001596353"/>
    </source>
</evidence>
<gene>
    <name evidence="2" type="ORF">ACFQFQ_27010</name>
</gene>
<accession>A0ABW2BC65</accession>
<dbReference type="InterPro" id="IPR053156">
    <property type="entry name" value="T6SS_TssM-like"/>
</dbReference>
<evidence type="ECO:0000256" key="1">
    <source>
        <dbReference type="SAM" id="MobiDB-lite"/>
    </source>
</evidence>
<keyword evidence="3" id="KW-1185">Reference proteome</keyword>
<reference evidence="3" key="1">
    <citation type="journal article" date="2019" name="Int. J. Syst. Evol. Microbiol.">
        <title>The Global Catalogue of Microorganisms (GCM) 10K type strain sequencing project: providing services to taxonomists for standard genome sequencing and annotation.</title>
        <authorList>
            <consortium name="The Broad Institute Genomics Platform"/>
            <consortium name="The Broad Institute Genome Sequencing Center for Infectious Disease"/>
            <person name="Wu L."/>
            <person name="Ma J."/>
        </authorList>
    </citation>
    <scope>NUCLEOTIDE SEQUENCE [LARGE SCALE GENOMIC DNA]</scope>
    <source>
        <strain evidence="3">CCUG 66188</strain>
    </source>
</reference>
<dbReference type="EMBL" id="JBHSWG010000004">
    <property type="protein sequence ID" value="MFC6762353.1"/>
    <property type="molecule type" value="Genomic_DNA"/>
</dbReference>
<organism evidence="2 3">
    <name type="scientific">Sulfitobacter porphyrae</name>
    <dbReference type="NCBI Taxonomy" id="1246864"/>
    <lineage>
        <taxon>Bacteria</taxon>
        <taxon>Pseudomonadati</taxon>
        <taxon>Pseudomonadota</taxon>
        <taxon>Alphaproteobacteria</taxon>
        <taxon>Rhodobacterales</taxon>
        <taxon>Roseobacteraceae</taxon>
        <taxon>Sulfitobacter</taxon>
    </lineage>
</organism>
<name>A0ABW2BC65_9RHOB</name>
<dbReference type="PANTHER" id="PTHR36153:SF1">
    <property type="entry name" value="TYPE VI SECRETION SYSTEM COMPONENT TSSM1"/>
    <property type="match status" value="1"/>
</dbReference>